<dbReference type="FunFam" id="1.10.10.10:FF:000001">
    <property type="entry name" value="LysR family transcriptional regulator"/>
    <property type="match status" value="1"/>
</dbReference>
<reference evidence="6 7" key="1">
    <citation type="submission" date="2019-09" db="EMBL/GenBank/DDBJ databases">
        <title>FDA dAtabase for Regulatory Grade micrObial Sequences (FDA-ARGOS): Supporting development and validation of Infectious Disease Dx tests.</title>
        <authorList>
            <person name="Sciortino C."/>
            <person name="Tallon L."/>
            <person name="Sadzewicz L."/>
            <person name="Vavikolanu K."/>
            <person name="Mehta A."/>
            <person name="Aluvathingal J."/>
            <person name="Nadendla S."/>
            <person name="Nandy P."/>
            <person name="Geyer C."/>
            <person name="Yan Y."/>
            <person name="Sichtig H."/>
        </authorList>
    </citation>
    <scope>NUCLEOTIDE SEQUENCE [LARGE SCALE GENOMIC DNA]</scope>
    <source>
        <strain evidence="6 7">FDAARGOS_664</strain>
    </source>
</reference>
<dbReference type="GO" id="GO:0043565">
    <property type="term" value="F:sequence-specific DNA binding"/>
    <property type="evidence" value="ECO:0007669"/>
    <property type="project" value="TreeGrafter"/>
</dbReference>
<keyword evidence="2" id="KW-0805">Transcription regulation</keyword>
<sequence length="319" mass="35202">MNLQAIRYFLMVSTTGSFQATARHFQVPASSVSRFVAALEKELGQQLLYRNTRAVRLTEAGEQYFLQVRDAVELLDQAAEGLVHRDADINGLVRINAPEMLGRLHIAGIVNALQARYPDLVVELTLTDAYIDPVQEGADITIRVSPLLDSGLIGKVIGSMRHVVAASPAYIAAHGKPESPQDLLAHRCLVYKGQLGAQKWYFRTAPTEAFQTLNVSGPLRSNNAETLLAAAVAGRGIVVFPTWVYRTDMFRQGELVALLENWEFAASPEPSYIQMLSPENRLRSRKVREVSTFIVEAIGSPPYWDGLCDSKASNTAFDL</sequence>
<dbReference type="Pfam" id="PF03466">
    <property type="entry name" value="LysR_substrate"/>
    <property type="match status" value="1"/>
</dbReference>
<dbReference type="PANTHER" id="PTHR30537:SF35">
    <property type="entry name" value="TRANSCRIPTIONAL REGULATORY PROTEIN"/>
    <property type="match status" value="1"/>
</dbReference>
<dbReference type="InterPro" id="IPR058163">
    <property type="entry name" value="LysR-type_TF_proteobact-type"/>
</dbReference>
<comment type="similarity">
    <text evidence="1">Belongs to the LysR transcriptional regulatory family.</text>
</comment>
<gene>
    <name evidence="6" type="ORF">FOB72_14985</name>
</gene>
<dbReference type="SUPFAM" id="SSF46785">
    <property type="entry name" value="Winged helix' DNA-binding domain"/>
    <property type="match status" value="1"/>
</dbReference>
<dbReference type="SUPFAM" id="SSF53850">
    <property type="entry name" value="Periplasmic binding protein-like II"/>
    <property type="match status" value="1"/>
</dbReference>
<feature type="domain" description="HTH lysR-type" evidence="5">
    <location>
        <begin position="1"/>
        <end position="58"/>
    </location>
</feature>
<evidence type="ECO:0000256" key="2">
    <source>
        <dbReference type="ARBA" id="ARBA00023015"/>
    </source>
</evidence>
<dbReference type="PANTHER" id="PTHR30537">
    <property type="entry name" value="HTH-TYPE TRANSCRIPTIONAL REGULATOR"/>
    <property type="match status" value="1"/>
</dbReference>
<protein>
    <submittedName>
        <fullName evidence="6">LysR family transcriptional regulator</fullName>
    </submittedName>
</protein>
<dbReference type="AlphaFoldDB" id="A0A5P2H6W4"/>
<evidence type="ECO:0000313" key="6">
    <source>
        <dbReference type="EMBL" id="QET03223.1"/>
    </source>
</evidence>
<keyword evidence="4" id="KW-0804">Transcription</keyword>
<dbReference type="Proteomes" id="UP000322822">
    <property type="component" value="Chromosome 1"/>
</dbReference>
<evidence type="ECO:0000256" key="1">
    <source>
        <dbReference type="ARBA" id="ARBA00009437"/>
    </source>
</evidence>
<organism evidence="6 7">
    <name type="scientific">Cupriavidus pauculus</name>
    <dbReference type="NCBI Taxonomy" id="82633"/>
    <lineage>
        <taxon>Bacteria</taxon>
        <taxon>Pseudomonadati</taxon>
        <taxon>Pseudomonadota</taxon>
        <taxon>Betaproteobacteria</taxon>
        <taxon>Burkholderiales</taxon>
        <taxon>Burkholderiaceae</taxon>
        <taxon>Cupriavidus</taxon>
    </lineage>
</organism>
<evidence type="ECO:0000313" key="7">
    <source>
        <dbReference type="Proteomes" id="UP000322822"/>
    </source>
</evidence>
<accession>A0A5P2H6W4</accession>
<dbReference type="InterPro" id="IPR000847">
    <property type="entry name" value="LysR_HTH_N"/>
</dbReference>
<dbReference type="EMBL" id="CP044065">
    <property type="protein sequence ID" value="QET03223.1"/>
    <property type="molecule type" value="Genomic_DNA"/>
</dbReference>
<dbReference type="PROSITE" id="PS50931">
    <property type="entry name" value="HTH_LYSR"/>
    <property type="match status" value="1"/>
</dbReference>
<dbReference type="InterPro" id="IPR036390">
    <property type="entry name" value="WH_DNA-bd_sf"/>
</dbReference>
<name>A0A5P2H6W4_9BURK</name>
<dbReference type="Pfam" id="PF00126">
    <property type="entry name" value="HTH_1"/>
    <property type="match status" value="1"/>
</dbReference>
<dbReference type="RefSeq" id="WP_150373338.1">
    <property type="nucleotide sequence ID" value="NZ_CP044065.1"/>
</dbReference>
<dbReference type="OrthoDB" id="8885940at2"/>
<evidence type="ECO:0000256" key="3">
    <source>
        <dbReference type="ARBA" id="ARBA00023125"/>
    </source>
</evidence>
<keyword evidence="3" id="KW-0238">DNA-binding</keyword>
<dbReference type="CDD" id="cd08422">
    <property type="entry name" value="PBP2_CrgA_like"/>
    <property type="match status" value="1"/>
</dbReference>
<dbReference type="InterPro" id="IPR036388">
    <property type="entry name" value="WH-like_DNA-bd_sf"/>
</dbReference>
<evidence type="ECO:0000259" key="5">
    <source>
        <dbReference type="PROSITE" id="PS50931"/>
    </source>
</evidence>
<dbReference type="InterPro" id="IPR005119">
    <property type="entry name" value="LysR_subst-bd"/>
</dbReference>
<evidence type="ECO:0000256" key="4">
    <source>
        <dbReference type="ARBA" id="ARBA00023163"/>
    </source>
</evidence>
<dbReference type="GO" id="GO:0003700">
    <property type="term" value="F:DNA-binding transcription factor activity"/>
    <property type="evidence" value="ECO:0007669"/>
    <property type="project" value="InterPro"/>
</dbReference>
<proteinExistence type="inferred from homology"/>
<dbReference type="Gene3D" id="1.10.10.10">
    <property type="entry name" value="Winged helix-like DNA-binding domain superfamily/Winged helix DNA-binding domain"/>
    <property type="match status" value="1"/>
</dbReference>
<dbReference type="GO" id="GO:0006351">
    <property type="term" value="P:DNA-templated transcription"/>
    <property type="evidence" value="ECO:0007669"/>
    <property type="project" value="TreeGrafter"/>
</dbReference>
<dbReference type="Gene3D" id="3.40.190.290">
    <property type="match status" value="1"/>
</dbReference>